<dbReference type="SMART" id="SM00086">
    <property type="entry name" value="PAC"/>
    <property type="match status" value="3"/>
</dbReference>
<dbReference type="InterPro" id="IPR005467">
    <property type="entry name" value="His_kinase_dom"/>
</dbReference>
<dbReference type="SUPFAM" id="SSF55874">
    <property type="entry name" value="ATPase domain of HSP90 chaperone/DNA topoisomerase II/histidine kinase"/>
    <property type="match status" value="1"/>
</dbReference>
<dbReference type="GO" id="GO:0005524">
    <property type="term" value="F:ATP binding"/>
    <property type="evidence" value="ECO:0007669"/>
    <property type="project" value="UniProtKB-KW"/>
</dbReference>
<dbReference type="GO" id="GO:0000155">
    <property type="term" value="F:phosphorelay sensor kinase activity"/>
    <property type="evidence" value="ECO:0007669"/>
    <property type="project" value="InterPro"/>
</dbReference>
<dbReference type="NCBIfam" id="TIGR00229">
    <property type="entry name" value="sensory_box"/>
    <property type="match status" value="2"/>
</dbReference>
<dbReference type="InterPro" id="IPR000014">
    <property type="entry name" value="PAS"/>
</dbReference>
<dbReference type="InterPro" id="IPR001610">
    <property type="entry name" value="PAC"/>
</dbReference>
<evidence type="ECO:0000256" key="4">
    <source>
        <dbReference type="ARBA" id="ARBA00022777"/>
    </source>
</evidence>
<organism evidence="10 11">
    <name type="scientific">Carpediemonas membranifera</name>
    <dbReference type="NCBI Taxonomy" id="201153"/>
    <lineage>
        <taxon>Eukaryota</taxon>
        <taxon>Metamonada</taxon>
        <taxon>Carpediemonas-like organisms</taxon>
        <taxon>Carpediemonas</taxon>
    </lineage>
</organism>
<dbReference type="Pfam" id="PF02518">
    <property type="entry name" value="HATPase_c"/>
    <property type="match status" value="1"/>
</dbReference>
<dbReference type="SUPFAM" id="SSF47384">
    <property type="entry name" value="Homodimeric domain of signal transducing histidine kinase"/>
    <property type="match status" value="1"/>
</dbReference>
<feature type="domain" description="PAC" evidence="9">
    <location>
        <begin position="399"/>
        <end position="452"/>
    </location>
</feature>
<dbReference type="PROSITE" id="PS50113">
    <property type="entry name" value="PAC"/>
    <property type="match status" value="3"/>
</dbReference>
<keyword evidence="1" id="KW-0597">Phosphoprotein</keyword>
<dbReference type="Gene3D" id="1.10.287.130">
    <property type="match status" value="1"/>
</dbReference>
<dbReference type="Gene3D" id="3.30.450.20">
    <property type="entry name" value="PAS domain"/>
    <property type="match status" value="4"/>
</dbReference>
<dbReference type="OrthoDB" id="60033at2759"/>
<dbReference type="PROSITE" id="PS50109">
    <property type="entry name" value="HIS_KIN"/>
    <property type="match status" value="1"/>
</dbReference>
<dbReference type="EMBL" id="JAHDYR010000024">
    <property type="protein sequence ID" value="KAG9393535.1"/>
    <property type="molecule type" value="Genomic_DNA"/>
</dbReference>
<dbReference type="PRINTS" id="PR00344">
    <property type="entry name" value="BCTRLSENSOR"/>
</dbReference>
<dbReference type="Gene3D" id="3.30.565.10">
    <property type="entry name" value="Histidine kinase-like ATPase, C-terminal domain"/>
    <property type="match status" value="1"/>
</dbReference>
<dbReference type="InterPro" id="IPR036097">
    <property type="entry name" value="HisK_dim/P_sf"/>
</dbReference>
<feature type="domain" description="PAS" evidence="8">
    <location>
        <begin position="319"/>
        <end position="396"/>
    </location>
</feature>
<evidence type="ECO:0000256" key="2">
    <source>
        <dbReference type="ARBA" id="ARBA00022679"/>
    </source>
</evidence>
<evidence type="ECO:0000256" key="1">
    <source>
        <dbReference type="ARBA" id="ARBA00022553"/>
    </source>
</evidence>
<evidence type="ECO:0000313" key="10">
    <source>
        <dbReference type="EMBL" id="KAG9393535.1"/>
    </source>
</evidence>
<protein>
    <submittedName>
        <fullName evidence="10">Multi-sensor hybrid histidine kinase</fullName>
    </submittedName>
</protein>
<keyword evidence="3" id="KW-0547">Nucleotide-binding</keyword>
<keyword evidence="4 10" id="KW-0418">Kinase</keyword>
<dbReference type="Pfam" id="PF13426">
    <property type="entry name" value="PAS_9"/>
    <property type="match status" value="1"/>
</dbReference>
<feature type="domain" description="PAC" evidence="9">
    <location>
        <begin position="551"/>
        <end position="603"/>
    </location>
</feature>
<dbReference type="InterPro" id="IPR004358">
    <property type="entry name" value="Sig_transdc_His_kin-like_C"/>
</dbReference>
<dbReference type="InterPro" id="IPR013655">
    <property type="entry name" value="PAS_fold_3"/>
</dbReference>
<dbReference type="InterPro" id="IPR003661">
    <property type="entry name" value="HisK_dim/P_dom"/>
</dbReference>
<evidence type="ECO:0000256" key="3">
    <source>
        <dbReference type="ARBA" id="ARBA00022741"/>
    </source>
</evidence>
<keyword evidence="5" id="KW-0067">ATP-binding</keyword>
<evidence type="ECO:0000256" key="6">
    <source>
        <dbReference type="ARBA" id="ARBA00023012"/>
    </source>
</evidence>
<dbReference type="SUPFAM" id="SSF55785">
    <property type="entry name" value="PYP-like sensor domain (PAS domain)"/>
    <property type="match status" value="4"/>
</dbReference>
<reference evidence="10" key="1">
    <citation type="submission" date="2021-05" db="EMBL/GenBank/DDBJ databases">
        <title>A free-living protist that lacks canonical eukaryotic 1 DNA replication and segregation systems.</title>
        <authorList>
            <person name="Salas-Leiva D.E."/>
            <person name="Tromer E.C."/>
            <person name="Curtis B.A."/>
            <person name="Jerlstrom-Hultqvist J."/>
            <person name="Kolisko M."/>
            <person name="Yi Z."/>
            <person name="Salas-Leiva J.S."/>
            <person name="Gallot-Lavallee L."/>
            <person name="Kops G.J.P.L."/>
            <person name="Archibald J.M."/>
            <person name="Simpson A.G.B."/>
            <person name="Roger A.J."/>
        </authorList>
    </citation>
    <scope>NUCLEOTIDE SEQUENCE</scope>
    <source>
        <strain evidence="10">BICM</strain>
    </source>
</reference>
<dbReference type="InterPro" id="IPR036890">
    <property type="entry name" value="HATPase_C_sf"/>
</dbReference>
<sequence>MGRRKDALFETYTLAQLRSAVEASERTVIGLRSRLKKVKADRKMLRRLLDDAPVLYCMLSGSLGLVAMNSFFQEFFVAPAQAEDEPRPTEPVGGCTCLRTAPVLKRKVEEAIARAIEQQNPQTFTDGTVRGLPMTWAVTARLTARGTVRCITVVGVVDADTDVSGLSLFEPWHSAATPVPAEAFDIYTMMNSFKAEGFWVLDLDETRPNGYSVSFVSAAVEEIWGIPAEEIYADDTLFASAIHEDEREETHAQFMEFIRGNKPNFVLQHRVRSRATGEVRYIYSQGTILLSDSGEAMQAFGSVTDMTDRVRDEEKARRIRSKIAQLTQHVDAIIWVMQMTPQGRFELSYVSDAYERWTGITMEEVMADLEDSTAMTLLPEERDWVLRRLEYFFEGRAPLNISYTIQHAMTAEQMVIQCHTSDVLDEDGMVVAAVGIAKNVTEMTRIQAELADVNEMFHEMAAMISDVWWISKPVVTDDQGTIVDEDGNHGIIPFQHVTRSCIDLLELTPEQLIEDPYIMFTLVDEADKRDICKAIDTFMVQVADDPTDMVLEIIWRLRLSGGRVRHALLRVKPVLNCRGTVVRFAGTISDITDMIDVQSSLAQYLEKSNQILDNIDQMVCLLELVPGALAGPVCEGRTNPLTRTVFVNPSYEAITGFTVDGIKRSRANEHCSLFLFDDERHRQFDAFVIGEGHSLSMQYPLVRADGALIHVSLKINAIPEDGVRKFFVATLCDITEVVTALSDKELIEQQMHRAQKLESLGVLAGGISHDFNDIISVIMGNTDLALELVEPGTAIHGMLLEMIEAATRACTFTDQLLSYSGKNKGIMTPVNVTNLLDGMRTFLTTSVPPNVTTNWELHAEHMPTIIGDKVQLGQVIHNLFTNSIEAIGSSEGTITLSSGVTVVDSEPRVFVRVADTGCGMPADVRERLFDPFYSTKFTGRGLGMAAVGGIVRAHRGSIDVQSVPGSGTIFTLRFPIDEG</sequence>
<dbReference type="InterPro" id="IPR003594">
    <property type="entry name" value="HATPase_dom"/>
</dbReference>
<feature type="domain" description="PAS" evidence="8">
    <location>
        <begin position="209"/>
        <end position="261"/>
    </location>
</feature>
<feature type="domain" description="Histidine kinase" evidence="7">
    <location>
        <begin position="766"/>
        <end position="978"/>
    </location>
</feature>
<proteinExistence type="predicted"/>
<dbReference type="PANTHER" id="PTHR43065">
    <property type="entry name" value="SENSOR HISTIDINE KINASE"/>
    <property type="match status" value="1"/>
</dbReference>
<keyword evidence="6" id="KW-0902">Two-component regulatory system</keyword>
<dbReference type="InterPro" id="IPR035965">
    <property type="entry name" value="PAS-like_dom_sf"/>
</dbReference>
<evidence type="ECO:0000259" key="8">
    <source>
        <dbReference type="PROSITE" id="PS50112"/>
    </source>
</evidence>
<gene>
    <name evidence="10" type="ORF">J8273_5022</name>
</gene>
<dbReference type="Proteomes" id="UP000717585">
    <property type="component" value="Unassembled WGS sequence"/>
</dbReference>
<dbReference type="PANTHER" id="PTHR43065:SF46">
    <property type="entry name" value="C4-DICARBOXYLATE TRANSPORT SENSOR PROTEIN DCTB"/>
    <property type="match status" value="1"/>
</dbReference>
<comment type="caution">
    <text evidence="10">The sequence shown here is derived from an EMBL/GenBank/DDBJ whole genome shotgun (WGS) entry which is preliminary data.</text>
</comment>
<keyword evidence="11" id="KW-1185">Reference proteome</keyword>
<dbReference type="CDD" id="cd00082">
    <property type="entry name" value="HisKA"/>
    <property type="match status" value="1"/>
</dbReference>
<evidence type="ECO:0000259" key="9">
    <source>
        <dbReference type="PROSITE" id="PS50113"/>
    </source>
</evidence>
<evidence type="ECO:0000313" key="11">
    <source>
        <dbReference type="Proteomes" id="UP000717585"/>
    </source>
</evidence>
<dbReference type="InterPro" id="IPR000700">
    <property type="entry name" value="PAS-assoc_C"/>
</dbReference>
<dbReference type="CDD" id="cd00130">
    <property type="entry name" value="PAS"/>
    <property type="match status" value="2"/>
</dbReference>
<dbReference type="Pfam" id="PF08447">
    <property type="entry name" value="PAS_3"/>
    <property type="match status" value="1"/>
</dbReference>
<dbReference type="PROSITE" id="PS50112">
    <property type="entry name" value="PAS"/>
    <property type="match status" value="2"/>
</dbReference>
<dbReference type="SMART" id="SM00387">
    <property type="entry name" value="HATPase_c"/>
    <property type="match status" value="1"/>
</dbReference>
<keyword evidence="2" id="KW-0808">Transferase</keyword>
<dbReference type="AlphaFoldDB" id="A0A8J6E9M0"/>
<accession>A0A8J6E9M0</accession>
<evidence type="ECO:0000259" key="7">
    <source>
        <dbReference type="PROSITE" id="PS50109"/>
    </source>
</evidence>
<feature type="domain" description="PAC" evidence="9">
    <location>
        <begin position="265"/>
        <end position="318"/>
    </location>
</feature>
<name>A0A8J6E9M0_9EUKA</name>
<evidence type="ECO:0000256" key="5">
    <source>
        <dbReference type="ARBA" id="ARBA00022840"/>
    </source>
</evidence>